<dbReference type="InterPro" id="IPR013767">
    <property type="entry name" value="PAS_fold"/>
</dbReference>
<dbReference type="Pfam" id="PF02518">
    <property type="entry name" value="HATPase_c"/>
    <property type="match status" value="1"/>
</dbReference>
<dbReference type="CDD" id="cd06225">
    <property type="entry name" value="HAMP"/>
    <property type="match status" value="1"/>
</dbReference>
<dbReference type="InterPro" id="IPR036890">
    <property type="entry name" value="HATPase_C_sf"/>
</dbReference>
<keyword evidence="9" id="KW-0067">ATP-binding</keyword>
<gene>
    <name evidence="17" type="ORF">INT08_05950</name>
</gene>
<keyword evidence="18" id="KW-1185">Reference proteome</keyword>
<comment type="caution">
    <text evidence="17">The sequence shown here is derived from an EMBL/GenBank/DDBJ whole genome shotgun (WGS) entry which is preliminary data.</text>
</comment>
<feature type="domain" description="PAS" evidence="15">
    <location>
        <begin position="246"/>
        <end position="328"/>
    </location>
</feature>
<evidence type="ECO:0000256" key="12">
    <source>
        <dbReference type="ARBA" id="ARBA00023136"/>
    </source>
</evidence>
<evidence type="ECO:0000256" key="11">
    <source>
        <dbReference type="ARBA" id="ARBA00023012"/>
    </source>
</evidence>
<dbReference type="InterPro" id="IPR003661">
    <property type="entry name" value="HisK_dim/P_dom"/>
</dbReference>
<evidence type="ECO:0000256" key="4">
    <source>
        <dbReference type="ARBA" id="ARBA00022553"/>
    </source>
</evidence>
<dbReference type="CDD" id="cd00075">
    <property type="entry name" value="HATPase"/>
    <property type="match status" value="1"/>
</dbReference>
<keyword evidence="10 13" id="KW-1133">Transmembrane helix</keyword>
<dbReference type="Proteomes" id="UP000619838">
    <property type="component" value="Unassembled WGS sequence"/>
</dbReference>
<feature type="transmembrane region" description="Helical" evidence="13">
    <location>
        <begin position="6"/>
        <end position="28"/>
    </location>
</feature>
<dbReference type="EC" id="2.7.13.3" evidence="3"/>
<dbReference type="Gene3D" id="3.30.450.20">
    <property type="entry name" value="PAS domain"/>
    <property type="match status" value="1"/>
</dbReference>
<dbReference type="InterPro" id="IPR004358">
    <property type="entry name" value="Sig_transdc_His_kin-like_C"/>
</dbReference>
<sequence>MKSSVSFRLGLVFGVVIFFTVAISYVYLGGQLRTLFYDGIKNEIYKELELNRQLLDTRPEDWSDIRQSDQWADDVGAALEVRVTLISLSGEVIGDSYIGADRLSIVENHIRRPEVQGALTSGFGESTRFSETIGEQMLYVAVPLGTKEPYAVLRFAKPLHDIRLLEAELRKGIEGALFWSLLLSLVFGAMTAFLLAGPLRRIAAAADHFVHGDFSARLNIRRNDEIGQLARAFNFMSEEMKRMNQQEEWFKAVFSSIREAIIVTNPRGGIVLANPAACRLFGLEPGDVRPERPGRRLTNPQLQELFERVNRSNAPVIKEEMQVMTERGERVLKTSAVPVIKDGYSEGTVFVLNDITRLRTLERIRRDFVSSVSHELRTPLTSIRGYTETLLEGAIDDREHAMHFLSIIHKESEQLTALINDVLDLSRIESGRIEYRFEPLGVGDVVHATVKLFRTALDKKQIELDLRIPDNLAKVFADRNYLEIVVRNLLDNAIKYVTDTNGRIRITAYAAGDMVKLEVEDNGAGIPRKDLDRIFERFYRVDKARSRDMGGTGLGLSIVKHIVLAHKGNVEVRSRLNLGSTFTVSLPAASGDQLKQGA</sequence>
<dbReference type="SUPFAM" id="SSF55785">
    <property type="entry name" value="PYP-like sensor domain (PAS domain)"/>
    <property type="match status" value="1"/>
</dbReference>
<dbReference type="InterPro" id="IPR005467">
    <property type="entry name" value="His_kinase_dom"/>
</dbReference>
<organism evidence="17 18">
    <name type="scientific">Prosthecochloris ethylica</name>
    <dbReference type="NCBI Taxonomy" id="2743976"/>
    <lineage>
        <taxon>Bacteria</taxon>
        <taxon>Pseudomonadati</taxon>
        <taxon>Chlorobiota</taxon>
        <taxon>Chlorobiia</taxon>
        <taxon>Chlorobiales</taxon>
        <taxon>Chlorobiaceae</taxon>
        <taxon>Prosthecochloris</taxon>
    </lineage>
</organism>
<dbReference type="SUPFAM" id="SSF158472">
    <property type="entry name" value="HAMP domain-like"/>
    <property type="match status" value="1"/>
</dbReference>
<keyword evidence="6 13" id="KW-0812">Transmembrane</keyword>
<dbReference type="CDD" id="cd00130">
    <property type="entry name" value="PAS"/>
    <property type="match status" value="1"/>
</dbReference>
<feature type="transmembrane region" description="Helical" evidence="13">
    <location>
        <begin position="176"/>
        <end position="196"/>
    </location>
</feature>
<dbReference type="Pfam" id="PF00989">
    <property type="entry name" value="PAS"/>
    <property type="match status" value="1"/>
</dbReference>
<evidence type="ECO:0000313" key="18">
    <source>
        <dbReference type="Proteomes" id="UP000619838"/>
    </source>
</evidence>
<evidence type="ECO:0000256" key="2">
    <source>
        <dbReference type="ARBA" id="ARBA00004141"/>
    </source>
</evidence>
<keyword evidence="12 13" id="KW-0472">Membrane</keyword>
<comment type="catalytic activity">
    <reaction evidence="1">
        <text>ATP + protein L-histidine = ADP + protein N-phospho-L-histidine.</text>
        <dbReference type="EC" id="2.7.13.3"/>
    </reaction>
</comment>
<proteinExistence type="predicted"/>
<dbReference type="PROSITE" id="PS50109">
    <property type="entry name" value="HIS_KIN"/>
    <property type="match status" value="1"/>
</dbReference>
<dbReference type="SUPFAM" id="SSF55874">
    <property type="entry name" value="ATPase domain of HSP90 chaperone/DNA topoisomerase II/histidine kinase"/>
    <property type="match status" value="1"/>
</dbReference>
<keyword evidence="4" id="KW-0597">Phosphoprotein</keyword>
<dbReference type="Pfam" id="PF00672">
    <property type="entry name" value="HAMP"/>
    <property type="match status" value="1"/>
</dbReference>
<evidence type="ECO:0000256" key="10">
    <source>
        <dbReference type="ARBA" id="ARBA00022989"/>
    </source>
</evidence>
<dbReference type="Gene3D" id="1.10.8.500">
    <property type="entry name" value="HAMP domain in histidine kinase"/>
    <property type="match status" value="1"/>
</dbReference>
<dbReference type="InterPro" id="IPR035965">
    <property type="entry name" value="PAS-like_dom_sf"/>
</dbReference>
<dbReference type="PANTHER" id="PTHR42878">
    <property type="entry name" value="TWO-COMPONENT HISTIDINE KINASE"/>
    <property type="match status" value="1"/>
</dbReference>
<evidence type="ECO:0000256" key="8">
    <source>
        <dbReference type="ARBA" id="ARBA00022777"/>
    </source>
</evidence>
<comment type="subcellular location">
    <subcellularLocation>
        <location evidence="2">Membrane</location>
        <topology evidence="2">Multi-pass membrane protein</topology>
    </subcellularLocation>
</comment>
<dbReference type="InterPro" id="IPR003594">
    <property type="entry name" value="HATPase_dom"/>
</dbReference>
<dbReference type="InterPro" id="IPR036097">
    <property type="entry name" value="HisK_dim/P_sf"/>
</dbReference>
<dbReference type="RefSeq" id="WP_175187824.1">
    <property type="nucleotide sequence ID" value="NZ_JABVZQ010000023.1"/>
</dbReference>
<dbReference type="InterPro" id="IPR000014">
    <property type="entry name" value="PAS"/>
</dbReference>
<reference evidence="17 18" key="1">
    <citation type="journal article" date="2020" name="Microorganisms">
        <title>Simultaneous Genome Sequencing of Prosthecochloris ethylica and Desulfuromonas acetoxidans within a Syntrophic Mixture Reveals Unique Pili and Protein Interactions.</title>
        <authorList>
            <person name="Kyndt J.A."/>
            <person name="Van Beeumen J.J."/>
            <person name="Meyer T.E."/>
        </authorList>
    </citation>
    <scope>NUCLEOTIDE SEQUENCE [LARGE SCALE GENOMIC DNA]</scope>
    <source>
        <strain evidence="17 18">N3</strain>
    </source>
</reference>
<dbReference type="PROSITE" id="PS50112">
    <property type="entry name" value="PAS"/>
    <property type="match status" value="1"/>
</dbReference>
<evidence type="ECO:0000313" key="17">
    <source>
        <dbReference type="EMBL" id="MBF0636720.1"/>
    </source>
</evidence>
<evidence type="ECO:0000259" key="14">
    <source>
        <dbReference type="PROSITE" id="PS50109"/>
    </source>
</evidence>
<dbReference type="InterPro" id="IPR003660">
    <property type="entry name" value="HAMP_dom"/>
</dbReference>
<dbReference type="CDD" id="cd00082">
    <property type="entry name" value="HisKA"/>
    <property type="match status" value="1"/>
</dbReference>
<keyword evidence="8" id="KW-0418">Kinase</keyword>
<dbReference type="Gene3D" id="3.30.565.10">
    <property type="entry name" value="Histidine kinase-like ATPase, C-terminal domain"/>
    <property type="match status" value="1"/>
</dbReference>
<evidence type="ECO:0000256" key="13">
    <source>
        <dbReference type="SAM" id="Phobius"/>
    </source>
</evidence>
<dbReference type="NCBIfam" id="TIGR00229">
    <property type="entry name" value="sensory_box"/>
    <property type="match status" value="1"/>
</dbReference>
<dbReference type="Gene3D" id="1.10.287.130">
    <property type="match status" value="1"/>
</dbReference>
<evidence type="ECO:0000256" key="7">
    <source>
        <dbReference type="ARBA" id="ARBA00022741"/>
    </source>
</evidence>
<evidence type="ECO:0000256" key="3">
    <source>
        <dbReference type="ARBA" id="ARBA00012438"/>
    </source>
</evidence>
<dbReference type="PANTHER" id="PTHR42878:SF7">
    <property type="entry name" value="SENSOR HISTIDINE KINASE GLRK"/>
    <property type="match status" value="1"/>
</dbReference>
<dbReference type="SMART" id="SM00091">
    <property type="entry name" value="PAS"/>
    <property type="match status" value="1"/>
</dbReference>
<dbReference type="SUPFAM" id="SSF47384">
    <property type="entry name" value="Homodimeric domain of signal transducing histidine kinase"/>
    <property type="match status" value="1"/>
</dbReference>
<evidence type="ECO:0000259" key="15">
    <source>
        <dbReference type="PROSITE" id="PS50112"/>
    </source>
</evidence>
<dbReference type="PRINTS" id="PR00344">
    <property type="entry name" value="BCTRLSENSOR"/>
</dbReference>
<evidence type="ECO:0000259" key="16">
    <source>
        <dbReference type="PROSITE" id="PS50885"/>
    </source>
</evidence>
<evidence type="ECO:0000256" key="5">
    <source>
        <dbReference type="ARBA" id="ARBA00022679"/>
    </source>
</evidence>
<evidence type="ECO:0000256" key="1">
    <source>
        <dbReference type="ARBA" id="ARBA00000085"/>
    </source>
</evidence>
<dbReference type="SMART" id="SM00304">
    <property type="entry name" value="HAMP"/>
    <property type="match status" value="1"/>
</dbReference>
<dbReference type="SMART" id="SM00388">
    <property type="entry name" value="HisKA"/>
    <property type="match status" value="1"/>
</dbReference>
<dbReference type="InterPro" id="IPR050351">
    <property type="entry name" value="BphY/WalK/GraS-like"/>
</dbReference>
<dbReference type="PROSITE" id="PS50885">
    <property type="entry name" value="HAMP"/>
    <property type="match status" value="1"/>
</dbReference>
<dbReference type="EMBL" id="JADGII010000007">
    <property type="protein sequence ID" value="MBF0636720.1"/>
    <property type="molecule type" value="Genomic_DNA"/>
</dbReference>
<name>A0ABR9XRQ0_9CHLB</name>
<feature type="domain" description="Histidine kinase" evidence="14">
    <location>
        <begin position="371"/>
        <end position="590"/>
    </location>
</feature>
<dbReference type="Pfam" id="PF00512">
    <property type="entry name" value="HisKA"/>
    <property type="match status" value="1"/>
</dbReference>
<keyword evidence="5" id="KW-0808">Transferase</keyword>
<evidence type="ECO:0000256" key="9">
    <source>
        <dbReference type="ARBA" id="ARBA00022840"/>
    </source>
</evidence>
<dbReference type="SMART" id="SM00387">
    <property type="entry name" value="HATPase_c"/>
    <property type="match status" value="1"/>
</dbReference>
<feature type="domain" description="HAMP" evidence="16">
    <location>
        <begin position="193"/>
        <end position="245"/>
    </location>
</feature>
<protein>
    <recommendedName>
        <fullName evidence="3">histidine kinase</fullName>
        <ecNumber evidence="3">2.7.13.3</ecNumber>
    </recommendedName>
</protein>
<evidence type="ECO:0000256" key="6">
    <source>
        <dbReference type="ARBA" id="ARBA00022692"/>
    </source>
</evidence>
<accession>A0ABR9XRQ0</accession>
<keyword evidence="11" id="KW-0902">Two-component regulatory system</keyword>
<keyword evidence="7" id="KW-0547">Nucleotide-binding</keyword>